<reference evidence="11 12" key="1">
    <citation type="submission" date="2016-10" db="EMBL/GenBank/DDBJ databases">
        <authorList>
            <person name="de Groot N.N."/>
        </authorList>
    </citation>
    <scope>NUCLEOTIDE SEQUENCE [LARGE SCALE GENOMIC DNA]</scope>
    <source>
        <strain evidence="11 12">DSM 25947</strain>
    </source>
</reference>
<keyword evidence="6 10" id="KW-1133">Transmembrane helix</keyword>
<evidence type="ECO:0000256" key="5">
    <source>
        <dbReference type="ARBA" id="ARBA00022692"/>
    </source>
</evidence>
<feature type="transmembrane region" description="Helical" evidence="10">
    <location>
        <begin position="45"/>
        <end position="70"/>
    </location>
</feature>
<organism evidence="11 12">
    <name type="scientific">Draconibacterium orientale</name>
    <dbReference type="NCBI Taxonomy" id="1168034"/>
    <lineage>
        <taxon>Bacteria</taxon>
        <taxon>Pseudomonadati</taxon>
        <taxon>Bacteroidota</taxon>
        <taxon>Bacteroidia</taxon>
        <taxon>Marinilabiliales</taxon>
        <taxon>Prolixibacteraceae</taxon>
        <taxon>Draconibacterium</taxon>
    </lineage>
</organism>
<dbReference type="NCBIfam" id="TIGR00797">
    <property type="entry name" value="matE"/>
    <property type="match status" value="1"/>
</dbReference>
<feature type="transmembrane region" description="Helical" evidence="10">
    <location>
        <begin position="304"/>
        <end position="327"/>
    </location>
</feature>
<feature type="transmembrane region" description="Helical" evidence="10">
    <location>
        <begin position="119"/>
        <end position="143"/>
    </location>
</feature>
<protein>
    <recommendedName>
        <fullName evidence="9">Multidrug-efflux transporter</fullName>
    </recommendedName>
</protein>
<gene>
    <name evidence="11" type="ORF">SAMN05444285_12040</name>
</gene>
<dbReference type="AlphaFoldDB" id="A0A1I0GFL9"/>
<keyword evidence="3" id="KW-0050">Antiport</keyword>
<dbReference type="PIRSF" id="PIRSF006603">
    <property type="entry name" value="DinF"/>
    <property type="match status" value="1"/>
</dbReference>
<feature type="transmembrane region" description="Helical" evidence="10">
    <location>
        <begin position="223"/>
        <end position="248"/>
    </location>
</feature>
<evidence type="ECO:0000256" key="7">
    <source>
        <dbReference type="ARBA" id="ARBA00023065"/>
    </source>
</evidence>
<dbReference type="GO" id="GO:0006811">
    <property type="term" value="P:monoatomic ion transport"/>
    <property type="evidence" value="ECO:0007669"/>
    <property type="project" value="UniProtKB-KW"/>
</dbReference>
<dbReference type="Proteomes" id="UP000181981">
    <property type="component" value="Unassembled WGS sequence"/>
</dbReference>
<dbReference type="PANTHER" id="PTHR43298:SF2">
    <property type="entry name" value="FMN_FAD EXPORTER YEEO-RELATED"/>
    <property type="match status" value="1"/>
</dbReference>
<name>A0A1I0GFL9_9BACT</name>
<dbReference type="Pfam" id="PF01554">
    <property type="entry name" value="MatE"/>
    <property type="match status" value="2"/>
</dbReference>
<dbReference type="PANTHER" id="PTHR43298">
    <property type="entry name" value="MULTIDRUG RESISTANCE PROTEIN NORM-RELATED"/>
    <property type="match status" value="1"/>
</dbReference>
<dbReference type="GO" id="GO:0005886">
    <property type="term" value="C:plasma membrane"/>
    <property type="evidence" value="ECO:0007669"/>
    <property type="project" value="UniProtKB-SubCell"/>
</dbReference>
<feature type="transmembrane region" description="Helical" evidence="10">
    <location>
        <begin position="90"/>
        <end position="107"/>
    </location>
</feature>
<evidence type="ECO:0000313" key="11">
    <source>
        <dbReference type="EMBL" id="SET69760.1"/>
    </source>
</evidence>
<dbReference type="RefSeq" id="WP_081804909.1">
    <property type="nucleotide sequence ID" value="NZ_FOHT01000020.1"/>
</dbReference>
<feature type="transmembrane region" description="Helical" evidence="10">
    <location>
        <begin position="448"/>
        <end position="469"/>
    </location>
</feature>
<evidence type="ECO:0000256" key="8">
    <source>
        <dbReference type="ARBA" id="ARBA00023136"/>
    </source>
</evidence>
<feature type="transmembrane region" description="Helical" evidence="10">
    <location>
        <begin position="163"/>
        <end position="186"/>
    </location>
</feature>
<evidence type="ECO:0000256" key="9">
    <source>
        <dbReference type="ARBA" id="ARBA00031636"/>
    </source>
</evidence>
<evidence type="ECO:0000256" key="3">
    <source>
        <dbReference type="ARBA" id="ARBA00022449"/>
    </source>
</evidence>
<evidence type="ECO:0000256" key="4">
    <source>
        <dbReference type="ARBA" id="ARBA00022475"/>
    </source>
</evidence>
<feature type="transmembrane region" description="Helical" evidence="10">
    <location>
        <begin position="198"/>
        <end position="217"/>
    </location>
</feature>
<proteinExistence type="predicted"/>
<evidence type="ECO:0000256" key="1">
    <source>
        <dbReference type="ARBA" id="ARBA00004651"/>
    </source>
</evidence>
<evidence type="ECO:0000256" key="6">
    <source>
        <dbReference type="ARBA" id="ARBA00022989"/>
    </source>
</evidence>
<dbReference type="GO" id="GO:0042910">
    <property type="term" value="F:xenobiotic transmembrane transporter activity"/>
    <property type="evidence" value="ECO:0007669"/>
    <property type="project" value="InterPro"/>
</dbReference>
<keyword evidence="8 10" id="KW-0472">Membrane</keyword>
<dbReference type="InterPro" id="IPR048279">
    <property type="entry name" value="MdtK-like"/>
</dbReference>
<dbReference type="EMBL" id="FOHT01000020">
    <property type="protein sequence ID" value="SET69760.1"/>
    <property type="molecule type" value="Genomic_DNA"/>
</dbReference>
<evidence type="ECO:0000256" key="2">
    <source>
        <dbReference type="ARBA" id="ARBA00022448"/>
    </source>
</evidence>
<evidence type="ECO:0000256" key="10">
    <source>
        <dbReference type="SAM" id="Phobius"/>
    </source>
</evidence>
<dbReference type="OrthoDB" id="9776324at2"/>
<dbReference type="GO" id="GO:0015297">
    <property type="term" value="F:antiporter activity"/>
    <property type="evidence" value="ECO:0007669"/>
    <property type="project" value="UniProtKB-KW"/>
</dbReference>
<accession>A0A1I0GFL9</accession>
<keyword evidence="4" id="KW-1003">Cell membrane</keyword>
<keyword evidence="2" id="KW-0813">Transport</keyword>
<keyword evidence="7" id="KW-0406">Ion transport</keyword>
<keyword evidence="5 10" id="KW-0812">Transmembrane</keyword>
<comment type="subcellular location">
    <subcellularLocation>
        <location evidence="1">Cell membrane</location>
        <topology evidence="1">Multi-pass membrane protein</topology>
    </subcellularLocation>
</comment>
<dbReference type="InterPro" id="IPR002528">
    <property type="entry name" value="MATE_fam"/>
</dbReference>
<sequence length="479" mass="52208">MLRKRVNVLSLQKLKDIDFKELWIDVKEAIGGTERDFTESSLGKAIFILAVPMVLEMIMESVFAVVDIFFVSKLGADAVATVGLTESVMTIVYAIGMGLSVATTALVSRRIGEKNNKQAGVVAFQAMMVGLIFSVCLAIPGVLFAGEFLKLMGATDSMAAEGYLFPAIMFGSNVVIMLLFIINAVFRSSGDAAISMRVMWLANIINIILDPLLIFGIGPFPELGLAGAAIATTIGRGLAVLYQFYLLFGGHHRIRLYWHSLKIRFNVMLKLVKISGGGILQNLIATSSWILLVRIIAVSGPEALAGYTIAIRIIIFALLPAWGLSNAASTLVGQNLGANQPERAERSVWITGYVNMIFMGFMGIILAVFPEFWIKLFIGEAAVIDNGTLALRIISFGFLFYALGMVLMQGFNGSGDTITPSKINFISFWLFEIPLAYFLAIVLNMGLFGASMAIVIAESFLAIIALYVFRKGKWKQQKV</sequence>
<feature type="transmembrane region" description="Helical" evidence="10">
    <location>
        <begin position="269"/>
        <end position="292"/>
    </location>
</feature>
<feature type="transmembrane region" description="Helical" evidence="10">
    <location>
        <begin position="389"/>
        <end position="411"/>
    </location>
</feature>
<dbReference type="InterPro" id="IPR050222">
    <property type="entry name" value="MATE_MdtK"/>
</dbReference>
<feature type="transmembrane region" description="Helical" evidence="10">
    <location>
        <begin position="348"/>
        <end position="369"/>
    </location>
</feature>
<feature type="transmembrane region" description="Helical" evidence="10">
    <location>
        <begin position="423"/>
        <end position="442"/>
    </location>
</feature>
<evidence type="ECO:0000313" key="12">
    <source>
        <dbReference type="Proteomes" id="UP000181981"/>
    </source>
</evidence>
<dbReference type="CDD" id="cd13139">
    <property type="entry name" value="MATE_like_14"/>
    <property type="match status" value="1"/>
</dbReference>